<dbReference type="PANTHER" id="PTHR42791:SF1">
    <property type="entry name" value="N-ACETYLTRANSFERASE DOMAIN-CONTAINING PROTEIN"/>
    <property type="match status" value="1"/>
</dbReference>
<organism evidence="1 2">
    <name type="scientific">Bythopirellula polymerisocia</name>
    <dbReference type="NCBI Taxonomy" id="2528003"/>
    <lineage>
        <taxon>Bacteria</taxon>
        <taxon>Pseudomonadati</taxon>
        <taxon>Planctomycetota</taxon>
        <taxon>Planctomycetia</taxon>
        <taxon>Pirellulales</taxon>
        <taxon>Lacipirellulaceae</taxon>
        <taxon>Bythopirellula</taxon>
    </lineage>
</organism>
<keyword evidence="2" id="KW-1185">Reference proteome</keyword>
<dbReference type="EMBL" id="SJPS01000006">
    <property type="protein sequence ID" value="TWU23765.1"/>
    <property type="molecule type" value="Genomic_DNA"/>
</dbReference>
<evidence type="ECO:0000313" key="1">
    <source>
        <dbReference type="EMBL" id="TWU23765.1"/>
    </source>
</evidence>
<dbReference type="Gene3D" id="3.40.630.30">
    <property type="match status" value="1"/>
</dbReference>
<sequence>MTRQEIPALARLLAAELANDPLQRWLFPSDRTRLKASERLFRRLVTPRVPQGSVSVSRNVGGQLACVAVWTPPHPPALSRWERLAESLAMRMAHGKRIHEIRAGLTALAARHPQQPYWYLLALATAEEQRSQGHATRLLESKFEDCDAAGKLMALETSLPENLSYYKRFDFQVEHELQLENGPNVWLMCRKPH</sequence>
<dbReference type="InterPro" id="IPR052523">
    <property type="entry name" value="Trichothecene_AcTrans"/>
</dbReference>
<dbReference type="CDD" id="cd04301">
    <property type="entry name" value="NAT_SF"/>
    <property type="match status" value="1"/>
</dbReference>
<dbReference type="InterPro" id="IPR016181">
    <property type="entry name" value="Acyl_CoA_acyltransferase"/>
</dbReference>
<dbReference type="PANTHER" id="PTHR42791">
    <property type="entry name" value="GNAT FAMILY ACETYLTRANSFERASE"/>
    <property type="match status" value="1"/>
</dbReference>
<dbReference type="SUPFAM" id="SSF55729">
    <property type="entry name" value="Acyl-CoA N-acyltransferases (Nat)"/>
    <property type="match status" value="1"/>
</dbReference>
<dbReference type="Proteomes" id="UP000318437">
    <property type="component" value="Unassembled WGS sequence"/>
</dbReference>
<proteinExistence type="predicted"/>
<reference evidence="1 2" key="1">
    <citation type="submission" date="2019-02" db="EMBL/GenBank/DDBJ databases">
        <title>Deep-cultivation of Planctomycetes and their phenomic and genomic characterization uncovers novel biology.</title>
        <authorList>
            <person name="Wiegand S."/>
            <person name="Jogler M."/>
            <person name="Boedeker C."/>
            <person name="Pinto D."/>
            <person name="Vollmers J."/>
            <person name="Rivas-Marin E."/>
            <person name="Kohn T."/>
            <person name="Peeters S.H."/>
            <person name="Heuer A."/>
            <person name="Rast P."/>
            <person name="Oberbeckmann S."/>
            <person name="Bunk B."/>
            <person name="Jeske O."/>
            <person name="Meyerdierks A."/>
            <person name="Storesund J.E."/>
            <person name="Kallscheuer N."/>
            <person name="Luecker S."/>
            <person name="Lage O.M."/>
            <person name="Pohl T."/>
            <person name="Merkel B.J."/>
            <person name="Hornburger P."/>
            <person name="Mueller R.-W."/>
            <person name="Bruemmer F."/>
            <person name="Labrenz M."/>
            <person name="Spormann A.M."/>
            <person name="Op Den Camp H."/>
            <person name="Overmann J."/>
            <person name="Amann R."/>
            <person name="Jetten M.S.M."/>
            <person name="Mascher T."/>
            <person name="Medema M.H."/>
            <person name="Devos D.P."/>
            <person name="Kaster A.-K."/>
            <person name="Ovreas L."/>
            <person name="Rohde M."/>
            <person name="Galperin M.Y."/>
            <person name="Jogler C."/>
        </authorList>
    </citation>
    <scope>NUCLEOTIDE SEQUENCE [LARGE SCALE GENOMIC DNA]</scope>
    <source>
        <strain evidence="1 2">Pla144</strain>
    </source>
</reference>
<evidence type="ECO:0008006" key="3">
    <source>
        <dbReference type="Google" id="ProtNLM"/>
    </source>
</evidence>
<accession>A0A5C6CI57</accession>
<name>A0A5C6CI57_9BACT</name>
<dbReference type="AlphaFoldDB" id="A0A5C6CI57"/>
<comment type="caution">
    <text evidence="1">The sequence shown here is derived from an EMBL/GenBank/DDBJ whole genome shotgun (WGS) entry which is preliminary data.</text>
</comment>
<gene>
    <name evidence="1" type="ORF">Pla144_39400</name>
</gene>
<protein>
    <recommendedName>
        <fullName evidence="3">N-acetyltransferase domain-containing protein</fullName>
    </recommendedName>
</protein>
<evidence type="ECO:0000313" key="2">
    <source>
        <dbReference type="Proteomes" id="UP000318437"/>
    </source>
</evidence>